<organism evidence="9 10">
    <name type="scientific">Pseudorhizobium endolithicum</name>
    <dbReference type="NCBI Taxonomy" id="1191678"/>
    <lineage>
        <taxon>Bacteria</taxon>
        <taxon>Pseudomonadati</taxon>
        <taxon>Pseudomonadota</taxon>
        <taxon>Alphaproteobacteria</taxon>
        <taxon>Hyphomicrobiales</taxon>
        <taxon>Rhizobiaceae</taxon>
        <taxon>Rhizobium/Agrobacterium group</taxon>
        <taxon>Pseudorhizobium</taxon>
    </lineage>
</organism>
<dbReference type="InterPro" id="IPR001690">
    <property type="entry name" value="Autoind_synthase"/>
</dbReference>
<sequence length="208" mass="23069">MKVLEIDASGPDDAGYREQMYRLRARIFGGRLGWRVDIRDGLERDYFDQLAPSYLVLLADDEHVCGSVRLLPAMGETMLSRAFPQLADKGSFQADGTMVESSRFGIDTYQLALKPGSAAGDATRLLLAGIVEWCLARNYMTLVTVTDLRMERLLRRFGWFAHRLGPPCDIDGAPAIAATLVLSEPLFHKLRPAAYQAVFKTASQKPGD</sequence>
<evidence type="ECO:0000313" key="9">
    <source>
        <dbReference type="EMBL" id="CAD7035836.1"/>
    </source>
</evidence>
<evidence type="ECO:0000256" key="3">
    <source>
        <dbReference type="ARBA" id="ARBA00022679"/>
    </source>
</evidence>
<name>A0ABM8PL20_9HYPH</name>
<comment type="similarity">
    <text evidence="7 8">Belongs to the autoinducer synthase family.</text>
</comment>
<dbReference type="RefSeq" id="WP_185927959.1">
    <property type="nucleotide sequence ID" value="NZ_CABFWF030000011.1"/>
</dbReference>
<keyword evidence="5 7" id="KW-0071">Autoinducer synthesis</keyword>
<dbReference type="PANTHER" id="PTHR39322:SF1">
    <property type="entry name" value="ISOVALERYL-HOMOSERINE LACTONE SYNTHASE"/>
    <property type="match status" value="1"/>
</dbReference>
<dbReference type="EMBL" id="CABFWF030000011">
    <property type="protein sequence ID" value="CAD7035836.1"/>
    <property type="molecule type" value="Genomic_DNA"/>
</dbReference>
<dbReference type="InterPro" id="IPR016181">
    <property type="entry name" value="Acyl_CoA_acyltransferase"/>
</dbReference>
<keyword evidence="3 8" id="KW-0808">Transferase</keyword>
<gene>
    <name evidence="9" type="ORF">REJC140_03458</name>
</gene>
<keyword evidence="4 8" id="KW-0949">S-adenosyl-L-methionine</keyword>
<reference evidence="9 10" key="1">
    <citation type="submission" date="2020-11" db="EMBL/GenBank/DDBJ databases">
        <authorList>
            <person name="Lassalle F."/>
        </authorList>
    </citation>
    <scope>NUCLEOTIDE SEQUENCE [LARGE SCALE GENOMIC DNA]</scope>
    <source>
        <strain evidence="9 10">JC140</strain>
    </source>
</reference>
<dbReference type="EC" id="2.3.1.184" evidence="1 8"/>
<comment type="caution">
    <text evidence="9">The sequence shown here is derived from an EMBL/GenBank/DDBJ whole genome shotgun (WGS) entry which is preliminary data.</text>
</comment>
<protein>
    <recommendedName>
        <fullName evidence="1 8">Acyl-homoserine-lactone synthase</fullName>
        <ecNumber evidence="1 8">2.3.1.184</ecNumber>
    </recommendedName>
    <alternativeName>
        <fullName evidence="8">Autoinducer synthesis protein</fullName>
    </alternativeName>
</protein>
<evidence type="ECO:0000256" key="4">
    <source>
        <dbReference type="ARBA" id="ARBA00022691"/>
    </source>
</evidence>
<dbReference type="PANTHER" id="PTHR39322">
    <property type="entry name" value="ACYL-HOMOSERINE-LACTONE SYNTHASE"/>
    <property type="match status" value="1"/>
</dbReference>
<evidence type="ECO:0000256" key="1">
    <source>
        <dbReference type="ARBA" id="ARBA00012340"/>
    </source>
</evidence>
<evidence type="ECO:0000256" key="8">
    <source>
        <dbReference type="RuleBase" id="RU361135"/>
    </source>
</evidence>
<dbReference type="Proteomes" id="UP000606921">
    <property type="component" value="Unassembled WGS sequence"/>
</dbReference>
<dbReference type="Gene3D" id="3.40.630.30">
    <property type="match status" value="1"/>
</dbReference>
<keyword evidence="10" id="KW-1185">Reference proteome</keyword>
<evidence type="ECO:0000256" key="7">
    <source>
        <dbReference type="PROSITE-ProRule" id="PRU00533"/>
    </source>
</evidence>
<dbReference type="InterPro" id="IPR018311">
    <property type="entry name" value="Autoind_synth_CS"/>
</dbReference>
<comment type="catalytic activity">
    <reaction evidence="6 8">
        <text>a fatty acyl-[ACP] + S-adenosyl-L-methionine = an N-acyl-L-homoserine lactone + S-methyl-5'-thioadenosine + holo-[ACP] + H(+)</text>
        <dbReference type="Rhea" id="RHEA:10096"/>
        <dbReference type="Rhea" id="RHEA-COMP:9685"/>
        <dbReference type="Rhea" id="RHEA-COMP:14125"/>
        <dbReference type="ChEBI" id="CHEBI:15378"/>
        <dbReference type="ChEBI" id="CHEBI:17509"/>
        <dbReference type="ChEBI" id="CHEBI:55474"/>
        <dbReference type="ChEBI" id="CHEBI:59789"/>
        <dbReference type="ChEBI" id="CHEBI:64479"/>
        <dbReference type="ChEBI" id="CHEBI:138651"/>
        <dbReference type="EC" id="2.3.1.184"/>
    </reaction>
</comment>
<dbReference type="PROSITE" id="PS00949">
    <property type="entry name" value="AUTOINDUCER_SYNTH_1"/>
    <property type="match status" value="1"/>
</dbReference>
<dbReference type="Pfam" id="PF00765">
    <property type="entry name" value="Autoind_synth"/>
    <property type="match status" value="1"/>
</dbReference>
<keyword evidence="2 7" id="KW-0673">Quorum sensing</keyword>
<evidence type="ECO:0000256" key="2">
    <source>
        <dbReference type="ARBA" id="ARBA00022654"/>
    </source>
</evidence>
<evidence type="ECO:0000256" key="6">
    <source>
        <dbReference type="ARBA" id="ARBA00048576"/>
    </source>
</evidence>
<evidence type="ECO:0000313" key="10">
    <source>
        <dbReference type="Proteomes" id="UP000606921"/>
    </source>
</evidence>
<dbReference type="PROSITE" id="PS51187">
    <property type="entry name" value="AUTOINDUCER_SYNTH_2"/>
    <property type="match status" value="1"/>
</dbReference>
<accession>A0ABM8PL20</accession>
<evidence type="ECO:0000256" key="5">
    <source>
        <dbReference type="ARBA" id="ARBA00022929"/>
    </source>
</evidence>
<dbReference type="PRINTS" id="PR01549">
    <property type="entry name" value="AUTOINDCRSYN"/>
</dbReference>
<proteinExistence type="inferred from homology"/>
<dbReference type="SUPFAM" id="SSF55729">
    <property type="entry name" value="Acyl-CoA N-acyltransferases (Nat)"/>
    <property type="match status" value="1"/>
</dbReference>